<organism evidence="1">
    <name type="scientific">Arundo donax</name>
    <name type="common">Giant reed</name>
    <name type="synonym">Donax arundinaceus</name>
    <dbReference type="NCBI Taxonomy" id="35708"/>
    <lineage>
        <taxon>Eukaryota</taxon>
        <taxon>Viridiplantae</taxon>
        <taxon>Streptophyta</taxon>
        <taxon>Embryophyta</taxon>
        <taxon>Tracheophyta</taxon>
        <taxon>Spermatophyta</taxon>
        <taxon>Magnoliopsida</taxon>
        <taxon>Liliopsida</taxon>
        <taxon>Poales</taxon>
        <taxon>Poaceae</taxon>
        <taxon>PACMAD clade</taxon>
        <taxon>Arundinoideae</taxon>
        <taxon>Arundineae</taxon>
        <taxon>Arundo</taxon>
    </lineage>
</organism>
<protein>
    <submittedName>
        <fullName evidence="1">Uncharacterized protein</fullName>
    </submittedName>
</protein>
<name>A0A0A9C2I9_ARUDO</name>
<sequence length="49" mass="5296">MVTTVARFKVGISWTRLYDIKVSCGSVNFFSEAGHNSTAGWPAVNCEAS</sequence>
<accession>A0A0A9C2I9</accession>
<reference evidence="1" key="1">
    <citation type="submission" date="2014-09" db="EMBL/GenBank/DDBJ databases">
        <authorList>
            <person name="Magalhaes I.L.F."/>
            <person name="Oliveira U."/>
            <person name="Santos F.R."/>
            <person name="Vidigal T.H.D.A."/>
            <person name="Brescovit A.D."/>
            <person name="Santos A.J."/>
        </authorList>
    </citation>
    <scope>NUCLEOTIDE SEQUENCE</scope>
    <source>
        <tissue evidence="1">Shoot tissue taken approximately 20 cm above the soil surface</tissue>
    </source>
</reference>
<reference evidence="1" key="2">
    <citation type="journal article" date="2015" name="Data Brief">
        <title>Shoot transcriptome of the giant reed, Arundo donax.</title>
        <authorList>
            <person name="Barrero R.A."/>
            <person name="Guerrero F.D."/>
            <person name="Moolhuijzen P."/>
            <person name="Goolsby J.A."/>
            <person name="Tidwell J."/>
            <person name="Bellgard S.E."/>
            <person name="Bellgard M.I."/>
        </authorList>
    </citation>
    <scope>NUCLEOTIDE SEQUENCE</scope>
    <source>
        <tissue evidence="1">Shoot tissue taken approximately 20 cm above the soil surface</tissue>
    </source>
</reference>
<proteinExistence type="predicted"/>
<dbReference type="EMBL" id="GBRH01228099">
    <property type="protein sequence ID" value="JAD69796.1"/>
    <property type="molecule type" value="Transcribed_RNA"/>
</dbReference>
<evidence type="ECO:0000313" key="1">
    <source>
        <dbReference type="EMBL" id="JAD69796.1"/>
    </source>
</evidence>
<dbReference type="AlphaFoldDB" id="A0A0A9C2I9"/>